<dbReference type="EC" id="2.7.11.1" evidence="1"/>
<dbReference type="PROSITE" id="PS00108">
    <property type="entry name" value="PROTEIN_KINASE_ST"/>
    <property type="match status" value="1"/>
</dbReference>
<evidence type="ECO:0000256" key="7">
    <source>
        <dbReference type="PROSITE-ProRule" id="PRU10141"/>
    </source>
</evidence>
<dbReference type="Pfam" id="PF00069">
    <property type="entry name" value="Pkinase"/>
    <property type="match status" value="1"/>
</dbReference>
<sequence>MPLSSRHAHTTTGVCARRLTWARDRWSAAGPWGGAVTGTDGASAAVFGHYLLHQVIGTGGMGQVARATDTRLGRDVALKVMHPATAADEEYRARFQQEAAIVARLTDPHVIPIHGYGEIDGRLYLDMRLVEGRNLAQLFDRGRLEVERTLDLLSQIGDALDSAHRAGLVHRDVKPSNILVDPRGFAHLVDFGIAASVSQHDLTQTGQVVGSASYMAPERFELGAHQDGRSDVYSLACVLYQGLTGSKPFVADDQVQLITAHLQQPPPSLRLHRDDLPESLDRVVRAGLAKNPAQRPASAPELMDAARAAMRQPRSSATPAPSRSQQAPAQALAASVTHAMPQPVPEPSWAMTAPVSVPVSSPVTGPGGAPRGLWITAIVLGVLCVIVLAWAVAVS</sequence>
<dbReference type="SUPFAM" id="SSF56112">
    <property type="entry name" value="Protein kinase-like (PK-like)"/>
    <property type="match status" value="1"/>
</dbReference>
<keyword evidence="5 11" id="KW-0418">Kinase</keyword>
<dbReference type="AlphaFoldDB" id="A0A3M9MBE5"/>
<keyword evidence="4 7" id="KW-0547">Nucleotide-binding</keyword>
<dbReference type="InterPro" id="IPR000719">
    <property type="entry name" value="Prot_kinase_dom"/>
</dbReference>
<dbReference type="CDD" id="cd14014">
    <property type="entry name" value="STKc_PknB_like"/>
    <property type="match status" value="1"/>
</dbReference>
<dbReference type="Proteomes" id="UP000271678">
    <property type="component" value="Unassembled WGS sequence"/>
</dbReference>
<feature type="binding site" evidence="7">
    <location>
        <position position="79"/>
    </location>
    <ligand>
        <name>ATP</name>
        <dbReference type="ChEBI" id="CHEBI:30616"/>
    </ligand>
</feature>
<evidence type="ECO:0000256" key="6">
    <source>
        <dbReference type="ARBA" id="ARBA00022840"/>
    </source>
</evidence>
<accession>A0A3M9MBE5</accession>
<reference evidence="11 12" key="1">
    <citation type="submission" date="2018-11" db="EMBL/GenBank/DDBJ databases">
        <title>Draft genome of Simplicispira Flexivirga sp. BO-16.</title>
        <authorList>
            <person name="Im W.T."/>
        </authorList>
    </citation>
    <scope>NUCLEOTIDE SEQUENCE [LARGE SCALE GENOMIC DNA]</scope>
    <source>
        <strain evidence="11 12">BO-16</strain>
    </source>
</reference>
<keyword evidence="9" id="KW-0812">Transmembrane</keyword>
<evidence type="ECO:0000256" key="1">
    <source>
        <dbReference type="ARBA" id="ARBA00012513"/>
    </source>
</evidence>
<organism evidence="11 12">
    <name type="scientific">Flexivirga caeni</name>
    <dbReference type="NCBI Taxonomy" id="2294115"/>
    <lineage>
        <taxon>Bacteria</taxon>
        <taxon>Bacillati</taxon>
        <taxon>Actinomycetota</taxon>
        <taxon>Actinomycetes</taxon>
        <taxon>Micrococcales</taxon>
        <taxon>Dermacoccaceae</taxon>
        <taxon>Flexivirga</taxon>
    </lineage>
</organism>
<keyword evidence="9" id="KW-0472">Membrane</keyword>
<comment type="caution">
    <text evidence="11">The sequence shown here is derived from an EMBL/GenBank/DDBJ whole genome shotgun (WGS) entry which is preliminary data.</text>
</comment>
<gene>
    <name evidence="11" type="ORF">EFY87_08780</name>
</gene>
<keyword evidence="6 7" id="KW-0067">ATP-binding</keyword>
<evidence type="ECO:0000256" key="2">
    <source>
        <dbReference type="ARBA" id="ARBA00022527"/>
    </source>
</evidence>
<evidence type="ECO:0000256" key="4">
    <source>
        <dbReference type="ARBA" id="ARBA00022741"/>
    </source>
</evidence>
<evidence type="ECO:0000256" key="3">
    <source>
        <dbReference type="ARBA" id="ARBA00022679"/>
    </source>
</evidence>
<evidence type="ECO:0000259" key="10">
    <source>
        <dbReference type="PROSITE" id="PS50011"/>
    </source>
</evidence>
<feature type="domain" description="Protein kinase" evidence="10">
    <location>
        <begin position="50"/>
        <end position="310"/>
    </location>
</feature>
<feature type="transmembrane region" description="Helical" evidence="9">
    <location>
        <begin position="372"/>
        <end position="394"/>
    </location>
</feature>
<dbReference type="InterPro" id="IPR011009">
    <property type="entry name" value="Kinase-like_dom_sf"/>
</dbReference>
<dbReference type="InterPro" id="IPR017441">
    <property type="entry name" value="Protein_kinase_ATP_BS"/>
</dbReference>
<dbReference type="PROSITE" id="PS50011">
    <property type="entry name" value="PROTEIN_KINASE_DOM"/>
    <property type="match status" value="1"/>
</dbReference>
<dbReference type="FunFam" id="1.10.510.10:FF:000021">
    <property type="entry name" value="Serine/threonine protein kinase"/>
    <property type="match status" value="1"/>
</dbReference>
<dbReference type="PANTHER" id="PTHR43289">
    <property type="entry name" value="MITOGEN-ACTIVATED PROTEIN KINASE KINASE KINASE 20-RELATED"/>
    <property type="match status" value="1"/>
</dbReference>
<dbReference type="EMBL" id="RJJQ01000007">
    <property type="protein sequence ID" value="RNI22892.1"/>
    <property type="molecule type" value="Genomic_DNA"/>
</dbReference>
<dbReference type="Gene3D" id="1.10.510.10">
    <property type="entry name" value="Transferase(Phosphotransferase) domain 1"/>
    <property type="match status" value="1"/>
</dbReference>
<name>A0A3M9MBE5_9MICO</name>
<protein>
    <recommendedName>
        <fullName evidence="1">non-specific serine/threonine protein kinase</fullName>
        <ecNumber evidence="1">2.7.11.1</ecNumber>
    </recommendedName>
</protein>
<evidence type="ECO:0000313" key="12">
    <source>
        <dbReference type="Proteomes" id="UP000271678"/>
    </source>
</evidence>
<dbReference type="InterPro" id="IPR008271">
    <property type="entry name" value="Ser/Thr_kinase_AS"/>
</dbReference>
<evidence type="ECO:0000256" key="8">
    <source>
        <dbReference type="SAM" id="MobiDB-lite"/>
    </source>
</evidence>
<dbReference type="Gene3D" id="3.30.200.20">
    <property type="entry name" value="Phosphorylase Kinase, domain 1"/>
    <property type="match status" value="1"/>
</dbReference>
<dbReference type="GO" id="GO:0004674">
    <property type="term" value="F:protein serine/threonine kinase activity"/>
    <property type="evidence" value="ECO:0007669"/>
    <property type="project" value="UniProtKB-KW"/>
</dbReference>
<evidence type="ECO:0000256" key="9">
    <source>
        <dbReference type="SAM" id="Phobius"/>
    </source>
</evidence>
<dbReference type="SMART" id="SM00220">
    <property type="entry name" value="S_TKc"/>
    <property type="match status" value="1"/>
</dbReference>
<dbReference type="PANTHER" id="PTHR43289:SF6">
    <property type="entry name" value="SERINE_THREONINE-PROTEIN KINASE NEKL-3"/>
    <property type="match status" value="1"/>
</dbReference>
<dbReference type="GO" id="GO:0005524">
    <property type="term" value="F:ATP binding"/>
    <property type="evidence" value="ECO:0007669"/>
    <property type="project" value="UniProtKB-UniRule"/>
</dbReference>
<keyword evidence="12" id="KW-1185">Reference proteome</keyword>
<evidence type="ECO:0000313" key="11">
    <source>
        <dbReference type="EMBL" id="RNI22892.1"/>
    </source>
</evidence>
<evidence type="ECO:0000256" key="5">
    <source>
        <dbReference type="ARBA" id="ARBA00022777"/>
    </source>
</evidence>
<proteinExistence type="predicted"/>
<feature type="compositionally biased region" description="Low complexity" evidence="8">
    <location>
        <begin position="311"/>
        <end position="331"/>
    </location>
</feature>
<dbReference type="PROSITE" id="PS00107">
    <property type="entry name" value="PROTEIN_KINASE_ATP"/>
    <property type="match status" value="1"/>
</dbReference>
<keyword evidence="9" id="KW-1133">Transmembrane helix</keyword>
<keyword evidence="2 11" id="KW-0723">Serine/threonine-protein kinase</keyword>
<keyword evidence="3" id="KW-0808">Transferase</keyword>
<feature type="region of interest" description="Disordered" evidence="8">
    <location>
        <begin position="305"/>
        <end position="331"/>
    </location>
</feature>